<keyword evidence="2" id="KW-1185">Reference proteome</keyword>
<protein>
    <submittedName>
        <fullName evidence="1">Uncharacterized protein</fullName>
    </submittedName>
</protein>
<organism evidence="1 2">
    <name type="scientific">Microthlaspi erraticum</name>
    <dbReference type="NCBI Taxonomy" id="1685480"/>
    <lineage>
        <taxon>Eukaryota</taxon>
        <taxon>Viridiplantae</taxon>
        <taxon>Streptophyta</taxon>
        <taxon>Embryophyta</taxon>
        <taxon>Tracheophyta</taxon>
        <taxon>Spermatophyta</taxon>
        <taxon>Magnoliopsida</taxon>
        <taxon>eudicotyledons</taxon>
        <taxon>Gunneridae</taxon>
        <taxon>Pentapetalae</taxon>
        <taxon>rosids</taxon>
        <taxon>malvids</taxon>
        <taxon>Brassicales</taxon>
        <taxon>Brassicaceae</taxon>
        <taxon>Coluteocarpeae</taxon>
        <taxon>Microthlaspi</taxon>
    </lineage>
</organism>
<proteinExistence type="predicted"/>
<dbReference type="EMBL" id="CACVBM020000177">
    <property type="protein sequence ID" value="CAA7015447.1"/>
    <property type="molecule type" value="Genomic_DNA"/>
</dbReference>
<evidence type="ECO:0000313" key="1">
    <source>
        <dbReference type="EMBL" id="CAA7015447.1"/>
    </source>
</evidence>
<sequence length="97" mass="11223">MGGFSNELKKLSERFREITLVVNETVREERLAEIQIQHNSTNKQKTQNYFEFFFFFRSAGGEMEKLRLKTSIVGSSGLLFEEAGIARYTRFVISVSC</sequence>
<accession>A0A6D2HMQ5</accession>
<evidence type="ECO:0000313" key="2">
    <source>
        <dbReference type="Proteomes" id="UP000467841"/>
    </source>
</evidence>
<name>A0A6D2HMQ5_9BRAS</name>
<comment type="caution">
    <text evidence="1">The sequence shown here is derived from an EMBL/GenBank/DDBJ whole genome shotgun (WGS) entry which is preliminary data.</text>
</comment>
<dbReference type="Proteomes" id="UP000467841">
    <property type="component" value="Unassembled WGS sequence"/>
</dbReference>
<reference evidence="1" key="1">
    <citation type="submission" date="2020-01" db="EMBL/GenBank/DDBJ databases">
        <authorList>
            <person name="Mishra B."/>
        </authorList>
    </citation>
    <scope>NUCLEOTIDE SEQUENCE [LARGE SCALE GENOMIC DNA]</scope>
</reference>
<dbReference type="AlphaFoldDB" id="A0A6D2HMQ5"/>
<gene>
    <name evidence="1" type="ORF">MERR_LOCUS2682</name>
</gene>